<gene>
    <name evidence="1" type="ORF">F8237_06520</name>
</gene>
<proteinExistence type="predicted"/>
<dbReference type="OrthoDB" id="9906768at2"/>
<dbReference type="Proteomes" id="UP000325641">
    <property type="component" value="Chromosome"/>
</dbReference>
<dbReference type="EMBL" id="CP044543">
    <property type="protein sequence ID" value="QFI72068.1"/>
    <property type="molecule type" value="Genomic_DNA"/>
</dbReference>
<protein>
    <submittedName>
        <fullName evidence="1">Uncharacterized protein</fullName>
    </submittedName>
</protein>
<dbReference type="AlphaFoldDB" id="A0A5P6P1W7"/>
<organism evidence="1 2">
    <name type="scientific">Bradyrhizobium betae</name>
    <dbReference type="NCBI Taxonomy" id="244734"/>
    <lineage>
        <taxon>Bacteria</taxon>
        <taxon>Pseudomonadati</taxon>
        <taxon>Pseudomonadota</taxon>
        <taxon>Alphaproteobacteria</taxon>
        <taxon>Hyphomicrobiales</taxon>
        <taxon>Nitrobacteraceae</taxon>
        <taxon>Bradyrhizobium</taxon>
    </lineage>
</organism>
<name>A0A5P6P1W7_9BRAD</name>
<reference evidence="2" key="1">
    <citation type="submission" date="2019-10" db="EMBL/GenBank/DDBJ databases">
        <title>Complete Genome Sequence of Bradyrhizobium betae type strain PL7HG1T.</title>
        <authorList>
            <person name="Bromfield E.S.P."/>
            <person name="Cloutier S."/>
        </authorList>
    </citation>
    <scope>NUCLEOTIDE SEQUENCE [LARGE SCALE GENOMIC DNA]</scope>
    <source>
        <strain evidence="2">PL7HG1</strain>
    </source>
</reference>
<sequence>MKVPENNDFANCELSLEELDAVAGGGLWGWIKHEASSAWDWLKHDGLKVAEAIIKVITHPRRARARARPCRTECRDGQPAPQLFI</sequence>
<evidence type="ECO:0000313" key="1">
    <source>
        <dbReference type="EMBL" id="QFI72068.1"/>
    </source>
</evidence>
<accession>A0A5P6P1W7</accession>
<dbReference type="RefSeq" id="WP_151642997.1">
    <property type="nucleotide sequence ID" value="NZ_CP044543.1"/>
</dbReference>
<evidence type="ECO:0000313" key="2">
    <source>
        <dbReference type="Proteomes" id="UP000325641"/>
    </source>
</evidence>
<dbReference type="KEGG" id="bbet:F8237_06520"/>